<comment type="catalytic activity">
    <reaction evidence="10">
        <text>all-trans-retinol + NADP(+) = all-trans-retinal + NADPH + H(+)</text>
        <dbReference type="Rhea" id="RHEA:25033"/>
        <dbReference type="ChEBI" id="CHEBI:15378"/>
        <dbReference type="ChEBI" id="CHEBI:17336"/>
        <dbReference type="ChEBI" id="CHEBI:17898"/>
        <dbReference type="ChEBI" id="CHEBI:57783"/>
        <dbReference type="ChEBI" id="CHEBI:58349"/>
        <dbReference type="EC" id="1.1.1.300"/>
    </reaction>
</comment>
<dbReference type="PROSITE" id="PS00061">
    <property type="entry name" value="ADH_SHORT"/>
    <property type="match status" value="1"/>
</dbReference>
<dbReference type="GO" id="GO:0016020">
    <property type="term" value="C:membrane"/>
    <property type="evidence" value="ECO:0007669"/>
    <property type="project" value="UniProtKB-SubCell"/>
</dbReference>
<reference evidence="16" key="1">
    <citation type="journal article" date="2010" name="Science">
        <title>Plasticity of animal genome architecture unmasked by rapid evolution of a pelagic tunicate.</title>
        <authorList>
            <person name="Denoeud F."/>
            <person name="Henriet S."/>
            <person name="Mungpakdee S."/>
            <person name="Aury J.M."/>
            <person name="Da Silva C."/>
            <person name="Brinkmann H."/>
            <person name="Mikhaleva J."/>
            <person name="Olsen L.C."/>
            <person name="Jubin C."/>
            <person name="Canestro C."/>
            <person name="Bouquet J.M."/>
            <person name="Danks G."/>
            <person name="Poulain J."/>
            <person name="Campsteijn C."/>
            <person name="Adamski M."/>
            <person name="Cross I."/>
            <person name="Yadetie F."/>
            <person name="Muffato M."/>
            <person name="Louis A."/>
            <person name="Butcher S."/>
            <person name="Tsagkogeorga G."/>
            <person name="Konrad A."/>
            <person name="Singh S."/>
            <person name="Jensen M.F."/>
            <person name="Cong E.H."/>
            <person name="Eikeseth-Otteraa H."/>
            <person name="Noel B."/>
            <person name="Anthouard V."/>
            <person name="Porcel B.M."/>
            <person name="Kachouri-Lafond R."/>
            <person name="Nishino A."/>
            <person name="Ugolini M."/>
            <person name="Chourrout P."/>
            <person name="Nishida H."/>
            <person name="Aasland R."/>
            <person name="Huzurbazar S."/>
            <person name="Westhof E."/>
            <person name="Delsuc F."/>
            <person name="Lehrach H."/>
            <person name="Reinhardt R."/>
            <person name="Weissenbach J."/>
            <person name="Roy S.W."/>
            <person name="Artiguenave F."/>
            <person name="Postlethwait J.H."/>
            <person name="Manak J.R."/>
            <person name="Thompson E.M."/>
            <person name="Jaillon O."/>
            <person name="Du Pasquier L."/>
            <person name="Boudinot P."/>
            <person name="Liberles D.A."/>
            <person name="Volff J.N."/>
            <person name="Philippe H."/>
            <person name="Lenhard B."/>
            <person name="Roest Crollius H."/>
            <person name="Wincker P."/>
            <person name="Chourrout D."/>
        </authorList>
    </citation>
    <scope>NUCLEOTIDE SEQUENCE [LARGE SCALE GENOMIC DNA]</scope>
</reference>
<evidence type="ECO:0000256" key="10">
    <source>
        <dbReference type="ARBA" id="ARBA00050568"/>
    </source>
</evidence>
<keyword evidence="7" id="KW-0560">Oxidoreductase</keyword>
<keyword evidence="4 15" id="KW-0812">Transmembrane</keyword>
<comment type="subcellular location">
    <subcellularLocation>
        <location evidence="1">Membrane</location>
        <topology evidence="1">Multi-pass membrane protein</topology>
    </subcellularLocation>
</comment>
<dbReference type="GO" id="GO:0052650">
    <property type="term" value="F:all-trans-retinol dehydrogenase (NADP+) activity"/>
    <property type="evidence" value="ECO:0007669"/>
    <property type="project" value="UniProtKB-EC"/>
</dbReference>
<evidence type="ECO:0000256" key="9">
    <source>
        <dbReference type="ARBA" id="ARBA00023136"/>
    </source>
</evidence>
<feature type="non-terminal residue" evidence="16">
    <location>
        <position position="239"/>
    </location>
</feature>
<protein>
    <recommendedName>
        <fullName evidence="12">Short-chain dehydrogenase/reductase 3</fullName>
        <ecNumber evidence="3">1.1.1.300</ecNumber>
    </recommendedName>
    <alternativeName>
        <fullName evidence="13">Retinal short-chain dehydrogenase/reductase 1</fullName>
    </alternativeName>
</protein>
<dbReference type="AlphaFoldDB" id="E4YZ46"/>
<evidence type="ECO:0000256" key="1">
    <source>
        <dbReference type="ARBA" id="ARBA00004141"/>
    </source>
</evidence>
<dbReference type="PANTHER" id="PTHR24322">
    <property type="entry name" value="PKSB"/>
    <property type="match status" value="1"/>
</dbReference>
<evidence type="ECO:0000256" key="2">
    <source>
        <dbReference type="ARBA" id="ARBA00006484"/>
    </source>
</evidence>
<name>E4YZ46_OIKDI</name>
<dbReference type="SUPFAM" id="SSF51735">
    <property type="entry name" value="NAD(P)-binding Rossmann-fold domains"/>
    <property type="match status" value="1"/>
</dbReference>
<keyword evidence="5" id="KW-0521">NADP</keyword>
<keyword evidence="6 15" id="KW-1133">Transmembrane helix</keyword>
<dbReference type="PRINTS" id="PR00080">
    <property type="entry name" value="SDRFAMILY"/>
</dbReference>
<dbReference type="Gene3D" id="3.40.50.720">
    <property type="entry name" value="NAD(P)-binding Rossmann-like Domain"/>
    <property type="match status" value="1"/>
</dbReference>
<dbReference type="Pfam" id="PF00106">
    <property type="entry name" value="adh_short"/>
    <property type="match status" value="1"/>
</dbReference>
<dbReference type="EMBL" id="FN656077">
    <property type="protein sequence ID" value="CBY40724.1"/>
    <property type="molecule type" value="Genomic_DNA"/>
</dbReference>
<dbReference type="EC" id="1.1.1.300" evidence="3"/>
<proteinExistence type="inferred from homology"/>
<gene>
    <name evidence="16" type="ORF">GSOID_T00022753001</name>
</gene>
<evidence type="ECO:0000256" key="4">
    <source>
        <dbReference type="ARBA" id="ARBA00022692"/>
    </source>
</evidence>
<organism evidence="16">
    <name type="scientific">Oikopleura dioica</name>
    <name type="common">Tunicate</name>
    <dbReference type="NCBI Taxonomy" id="34765"/>
    <lineage>
        <taxon>Eukaryota</taxon>
        <taxon>Metazoa</taxon>
        <taxon>Chordata</taxon>
        <taxon>Tunicata</taxon>
        <taxon>Appendicularia</taxon>
        <taxon>Copelata</taxon>
        <taxon>Oikopleuridae</taxon>
        <taxon>Oikopleura</taxon>
    </lineage>
</organism>
<evidence type="ECO:0000256" key="3">
    <source>
        <dbReference type="ARBA" id="ARBA00012852"/>
    </source>
</evidence>
<keyword evidence="9 15" id="KW-0472">Membrane</keyword>
<accession>E4YZ46</accession>
<evidence type="ECO:0000256" key="8">
    <source>
        <dbReference type="ARBA" id="ARBA00023098"/>
    </source>
</evidence>
<evidence type="ECO:0000256" key="13">
    <source>
        <dbReference type="ARBA" id="ARBA00082544"/>
    </source>
</evidence>
<feature type="transmembrane region" description="Helical" evidence="15">
    <location>
        <begin position="7"/>
        <end position="26"/>
    </location>
</feature>
<keyword evidence="8" id="KW-0443">Lipid metabolism</keyword>
<dbReference type="PANTHER" id="PTHR24322:SF736">
    <property type="entry name" value="RETINOL DEHYDROGENASE 10"/>
    <property type="match status" value="1"/>
</dbReference>
<comment type="function">
    <text evidence="11">Catalyzes the reduction of all-trans-retinal to all-trans-retinol in the presence of NADPH.</text>
</comment>
<evidence type="ECO:0000256" key="5">
    <source>
        <dbReference type="ARBA" id="ARBA00022857"/>
    </source>
</evidence>
<dbReference type="Proteomes" id="UP000011014">
    <property type="component" value="Unassembled WGS sequence"/>
</dbReference>
<dbReference type="InterPro" id="IPR002347">
    <property type="entry name" value="SDR_fam"/>
</dbReference>
<evidence type="ECO:0000256" key="15">
    <source>
        <dbReference type="SAM" id="Phobius"/>
    </source>
</evidence>
<evidence type="ECO:0000256" key="12">
    <source>
        <dbReference type="ARBA" id="ARBA00068717"/>
    </source>
</evidence>
<sequence>MGFTEDFLPLIVVIFQIIQSIILWPFPKSKKDLNGEVVCITGAGSGIGALMAKKLADLGCVIVAWDVNVKGNEATVEEIRKNGGEAYGFKCDVTNREEVYEVAKKSAKLAGDVTMLINNAGIVGGKSFLEADDAMVQKTFEVNSISHFWTTKAFLPKMVENNHGHIVSIASSAGYFPVPKLADYCASKAAAAHFADSLSVELYKANSAVKVSWICPYFISTGMFEGAFARRPWLVPFLT</sequence>
<evidence type="ECO:0000256" key="11">
    <source>
        <dbReference type="ARBA" id="ARBA00059620"/>
    </source>
</evidence>
<dbReference type="PRINTS" id="PR00081">
    <property type="entry name" value="GDHRDH"/>
</dbReference>
<comment type="similarity">
    <text evidence="2 14">Belongs to the short-chain dehydrogenases/reductases (SDR) family.</text>
</comment>
<evidence type="ECO:0000256" key="6">
    <source>
        <dbReference type="ARBA" id="ARBA00022989"/>
    </source>
</evidence>
<dbReference type="InterPro" id="IPR020904">
    <property type="entry name" value="Sc_DH/Rdtase_CS"/>
</dbReference>
<dbReference type="InterPro" id="IPR036291">
    <property type="entry name" value="NAD(P)-bd_dom_sf"/>
</dbReference>
<dbReference type="FunFam" id="3.40.50.720:FF:000131">
    <property type="entry name" value="Short-chain dehydrogenase/reductase 3"/>
    <property type="match status" value="1"/>
</dbReference>
<dbReference type="CDD" id="cd05339">
    <property type="entry name" value="17beta-HSDXI-like_SDR_c"/>
    <property type="match status" value="1"/>
</dbReference>
<evidence type="ECO:0000313" key="16">
    <source>
        <dbReference type="EMBL" id="CBY40724.1"/>
    </source>
</evidence>
<evidence type="ECO:0000256" key="14">
    <source>
        <dbReference type="RuleBase" id="RU000363"/>
    </source>
</evidence>
<evidence type="ECO:0000256" key="7">
    <source>
        <dbReference type="ARBA" id="ARBA00023002"/>
    </source>
</evidence>